<dbReference type="GO" id="GO:0006874">
    <property type="term" value="P:intracellular calcium ion homeostasis"/>
    <property type="evidence" value="ECO:0007669"/>
    <property type="project" value="TreeGrafter"/>
</dbReference>
<gene>
    <name evidence="14" type="primary">ATP13A2</name>
</gene>
<evidence type="ECO:0000256" key="3">
    <source>
        <dbReference type="ARBA" id="ARBA00022692"/>
    </source>
</evidence>
<feature type="transmembrane region" description="Helical" evidence="11">
    <location>
        <begin position="398"/>
        <end position="418"/>
    </location>
</feature>
<feature type="transmembrane region" description="Helical" evidence="11">
    <location>
        <begin position="34"/>
        <end position="56"/>
    </location>
</feature>
<keyword evidence="5" id="KW-0547">Nucleotide-binding</keyword>
<dbReference type="AlphaFoldDB" id="A0A672UUZ1"/>
<reference evidence="14 15" key="1">
    <citation type="submission" date="2019-11" db="EMBL/GenBank/DDBJ databases">
        <title>Strigops habroptila (kakapo) genome, bStrHab1, primary haplotype, v2.</title>
        <authorList>
            <person name="Jarvis E.D."/>
            <person name="Howard J."/>
            <person name="Rhie A."/>
            <person name="Phillippy A."/>
            <person name="Korlach J."/>
            <person name="Digby A."/>
            <person name="Iorns D."/>
            <person name="Eason D."/>
            <person name="Robertson B."/>
            <person name="Raemaekers T."/>
            <person name="Howe K."/>
            <person name="Lewin H."/>
            <person name="Damas J."/>
            <person name="Hastie A."/>
            <person name="Tracey A."/>
            <person name="Chow W."/>
            <person name="Fedrigo O."/>
        </authorList>
    </citation>
    <scope>NUCLEOTIDE SEQUENCE [LARGE SCALE GENOMIC DNA]</scope>
</reference>
<dbReference type="NCBIfam" id="TIGR01494">
    <property type="entry name" value="ATPase_P-type"/>
    <property type="match status" value="2"/>
</dbReference>
<protein>
    <submittedName>
        <fullName evidence="14">ATPase cation transporting 13A2</fullName>
    </submittedName>
</protein>
<dbReference type="InterPro" id="IPR023298">
    <property type="entry name" value="ATPase_P-typ_TM_dom_sf"/>
</dbReference>
<dbReference type="GO" id="GO:0015203">
    <property type="term" value="F:polyamine transmembrane transporter activity"/>
    <property type="evidence" value="ECO:0007669"/>
    <property type="project" value="TreeGrafter"/>
</dbReference>
<dbReference type="PROSITE" id="PS00154">
    <property type="entry name" value="ATPASE_E1_E2"/>
    <property type="match status" value="1"/>
</dbReference>
<dbReference type="Gene3D" id="3.40.50.1000">
    <property type="entry name" value="HAD superfamily/HAD-like"/>
    <property type="match status" value="1"/>
</dbReference>
<dbReference type="SFLD" id="SFLDG00002">
    <property type="entry name" value="C1.7:_P-type_atpase_like"/>
    <property type="match status" value="1"/>
</dbReference>
<evidence type="ECO:0000256" key="10">
    <source>
        <dbReference type="ARBA" id="ARBA00023136"/>
    </source>
</evidence>
<dbReference type="SUPFAM" id="SSF81665">
    <property type="entry name" value="Calcium ATPase, transmembrane domain M"/>
    <property type="match status" value="1"/>
</dbReference>
<evidence type="ECO:0000256" key="9">
    <source>
        <dbReference type="ARBA" id="ARBA00022989"/>
    </source>
</evidence>
<dbReference type="InterPro" id="IPR036412">
    <property type="entry name" value="HAD-like_sf"/>
</dbReference>
<reference evidence="14" key="2">
    <citation type="submission" date="2025-08" db="UniProtKB">
        <authorList>
            <consortium name="Ensembl"/>
        </authorList>
    </citation>
    <scope>IDENTIFICATION</scope>
</reference>
<dbReference type="InterPro" id="IPR047821">
    <property type="entry name" value="P5B-type_ATPase"/>
</dbReference>
<evidence type="ECO:0000256" key="2">
    <source>
        <dbReference type="ARBA" id="ARBA00006000"/>
    </source>
</evidence>
<dbReference type="GO" id="GO:0016243">
    <property type="term" value="P:regulation of autophagosome size"/>
    <property type="evidence" value="ECO:0007669"/>
    <property type="project" value="TreeGrafter"/>
</dbReference>
<dbReference type="Pfam" id="PF13246">
    <property type="entry name" value="Cation_ATPase"/>
    <property type="match status" value="1"/>
</dbReference>
<dbReference type="GO" id="GO:0031902">
    <property type="term" value="C:late endosome membrane"/>
    <property type="evidence" value="ECO:0007669"/>
    <property type="project" value="TreeGrafter"/>
</dbReference>
<dbReference type="PANTHER" id="PTHR45630:SF2">
    <property type="entry name" value="POLYAMINE-TRANSPORTING ATPASE 13A2"/>
    <property type="match status" value="1"/>
</dbReference>
<dbReference type="CDD" id="cd07542">
    <property type="entry name" value="P-type_ATPase_cation"/>
    <property type="match status" value="1"/>
</dbReference>
<dbReference type="NCBIfam" id="TIGR01657">
    <property type="entry name" value="P-ATPase-V"/>
    <property type="match status" value="1"/>
</dbReference>
<feature type="transmembrane region" description="Helical" evidence="11">
    <location>
        <begin position="981"/>
        <end position="1002"/>
    </location>
</feature>
<dbReference type="GeneTree" id="ENSGT00940000159714"/>
<dbReference type="InterPro" id="IPR018303">
    <property type="entry name" value="ATPase_P-typ_P_site"/>
</dbReference>
<dbReference type="GO" id="GO:0005524">
    <property type="term" value="F:ATP binding"/>
    <property type="evidence" value="ECO:0007669"/>
    <property type="project" value="UniProtKB-KW"/>
</dbReference>
<dbReference type="Gene3D" id="2.70.150.10">
    <property type="entry name" value="Calcium-transporting ATPase, cytoplasmic transduction domain A"/>
    <property type="match status" value="1"/>
</dbReference>
<evidence type="ECO:0000256" key="6">
    <source>
        <dbReference type="ARBA" id="ARBA00022840"/>
    </source>
</evidence>
<dbReference type="SUPFAM" id="SSF56784">
    <property type="entry name" value="HAD-like"/>
    <property type="match status" value="1"/>
</dbReference>
<dbReference type="Ensembl" id="ENSSHBT00005022439.1">
    <property type="protein sequence ID" value="ENSSHBP00005018776.1"/>
    <property type="gene ID" value="ENSSHBG00005009866.1"/>
</dbReference>
<dbReference type="PANTHER" id="PTHR45630">
    <property type="entry name" value="CATION-TRANSPORTING ATPASE-RELATED"/>
    <property type="match status" value="1"/>
</dbReference>
<reference evidence="14" key="3">
    <citation type="submission" date="2025-09" db="UniProtKB">
        <authorList>
            <consortium name="Ensembl"/>
        </authorList>
    </citation>
    <scope>IDENTIFICATION</scope>
</reference>
<dbReference type="PRINTS" id="PR00119">
    <property type="entry name" value="CATATPASE"/>
</dbReference>
<name>A0A672UUZ1_STRHB</name>
<evidence type="ECO:0000256" key="4">
    <source>
        <dbReference type="ARBA" id="ARBA00022723"/>
    </source>
</evidence>
<keyword evidence="9 11" id="KW-1133">Transmembrane helix</keyword>
<evidence type="ECO:0000256" key="7">
    <source>
        <dbReference type="ARBA" id="ARBA00022842"/>
    </source>
</evidence>
<dbReference type="InterPro" id="IPR008250">
    <property type="entry name" value="ATPase_P-typ_transduc_dom_A_sf"/>
</dbReference>
<dbReference type="Proteomes" id="UP000472266">
    <property type="component" value="Chromosome 19"/>
</dbReference>
<feature type="transmembrane region" description="Helical" evidence="11">
    <location>
        <begin position="1014"/>
        <end position="1039"/>
    </location>
</feature>
<keyword evidence="6" id="KW-0067">ATP-binding</keyword>
<evidence type="ECO:0000256" key="5">
    <source>
        <dbReference type="ARBA" id="ARBA00022741"/>
    </source>
</evidence>
<feature type="transmembrane region" description="Helical" evidence="11">
    <location>
        <begin position="1059"/>
        <end position="1084"/>
    </location>
</feature>
<dbReference type="Pfam" id="PF00122">
    <property type="entry name" value="E1-E2_ATPase"/>
    <property type="match status" value="1"/>
</dbReference>
<keyword evidence="15" id="KW-1185">Reference proteome</keyword>
<comment type="subcellular location">
    <subcellularLocation>
        <location evidence="1">Membrane</location>
        <topology evidence="1">Multi-pass membrane protein</topology>
    </subcellularLocation>
</comment>
<dbReference type="FunFam" id="3.40.50.1000:FF:000045">
    <property type="entry name" value="Cation-transporting ATPase"/>
    <property type="match status" value="1"/>
</dbReference>
<dbReference type="InterPro" id="IPR001757">
    <property type="entry name" value="P_typ_ATPase"/>
</dbReference>
<dbReference type="SFLD" id="SFLDF00027">
    <property type="entry name" value="p-type_atpase"/>
    <property type="match status" value="1"/>
</dbReference>
<feature type="transmembrane region" description="Helical" evidence="11">
    <location>
        <begin position="900"/>
        <end position="917"/>
    </location>
</feature>
<sequence length="1144" mass="126669">MLTDLHFRLFYEQAFPYRSPLFFQEVTGYQTKTWRVALCHIGSVLTAGLLLVLFHWKPSLEVQVKCKPCALSQADWVIIRVSPGGCGVGSLEHHPGARLEDRRTSIAIGVSEEEESRDTIRLHEKEEKNILRYYLFEGMRYVWIERRQMYCKVSVLDEGWTCADLHLSQAGLSQQDHNTSRGAGSPPLTMGWRKLFLQNLLILCVPFQVLNPFYIFQVFSIVLWVCDAYYYYAACIFLISTISLGLSLYETRKQSTTLQNMAKMSVGVRVHRPSGEEMAVSSADLVPGDCISLPADGMLVPCDAALLTGECMVNESMLTGESVPVMKTPLPAGSTIYSPEEHRRHTLFCGTQVIQAKSYVGRGVLAVVTRTGFCTAKGDLISSILYPKPVSFKFYKDAVKFVLFLAVLAFIGTLYSILILVKNQVPVGQIIIRALDLVTVIVPPALPAAMTVGTIYAQNRLKKQGIFCISPPRINLCGKIRLVCFDKTGTLTEEGLDVWGVVPLENNHFMPIVHEPRCLPAGPLLYSLATCHTVSVLRAQPIGDPVDLKMLESTGWVSKVMGKGKHQLPLGILRRFPFSSSLQRMSVLVKLPGEASAHVYVKGAPEMVASLCRKETVPVDFSQMLRHYTTDGFRVLGLACKALSSVTTFEEALQLPRDAVESSLSFLGFLVMKNVLKPESAPVIHLLRNANIRPVMVTGDNMLTAMNVARSCRMVEPKERVIFISASPPSHDKPAALKFIPAEHSQGEEQPEVGPEPQSCHFALNGKSFAVVCEHFAELLPKILIRATVFARMLPEQKTQLVCSLQELNYCVGMCGDGANDCGALKAADVGISLSEAEASVASPFTSHVANIECVPTVIREGRCSLVTSFGVFKYMALYSLVQFVCVLLLYTINTNLSDFQFLFFDLIITTTVAVLMGRTGPAQELGVERPQGALISVLVLGSLLLQTALLITVQVLSYFITVSQSWYVPLNSTVTAPQNLPNYENTVLFCVTGFQYLILAVAMSKGYPFREPLYANALFLVVLILLFGLMIWLTLYPLGFPKTLLKLQGIDDLNFKLLLLGIAALNFFTAFVLEVETLGIMAMGRRWWRSKLRENVQKKKRRNHLLSSQLCLQDHSCSHAWTRLPTLGTSTVTQGDATSFSLS</sequence>
<proteinExistence type="inferred from homology"/>
<keyword evidence="10 11" id="KW-0472">Membrane</keyword>
<dbReference type="GO" id="GO:0019829">
    <property type="term" value="F:ATPase-coupled monoatomic cation transmembrane transporter activity"/>
    <property type="evidence" value="ECO:0007669"/>
    <property type="project" value="InterPro"/>
</dbReference>
<keyword evidence="3 11" id="KW-0812">Transmembrane</keyword>
<dbReference type="SFLD" id="SFLDS00003">
    <property type="entry name" value="Haloacid_Dehalogenase"/>
    <property type="match status" value="1"/>
</dbReference>
<feature type="domain" description="P5B-type ATPase N-terminal" evidence="13">
    <location>
        <begin position="25"/>
        <end position="143"/>
    </location>
</feature>
<dbReference type="Pfam" id="PF12409">
    <property type="entry name" value="P5-ATPase"/>
    <property type="match status" value="1"/>
</dbReference>
<evidence type="ECO:0000313" key="14">
    <source>
        <dbReference type="Ensembl" id="ENSSHBP00005018776.1"/>
    </source>
</evidence>
<dbReference type="InterPro" id="IPR006544">
    <property type="entry name" value="P-type_TPase_V"/>
</dbReference>
<dbReference type="GO" id="GO:0010821">
    <property type="term" value="P:regulation of mitochondrion organization"/>
    <property type="evidence" value="ECO:0007669"/>
    <property type="project" value="TreeGrafter"/>
</dbReference>
<dbReference type="SUPFAM" id="SSF81660">
    <property type="entry name" value="Metal cation-transporting ATPase, ATP-binding domain N"/>
    <property type="match status" value="1"/>
</dbReference>
<evidence type="ECO:0000259" key="13">
    <source>
        <dbReference type="Pfam" id="PF12409"/>
    </source>
</evidence>
<dbReference type="InterPro" id="IPR047819">
    <property type="entry name" value="P5A-ATPase_N"/>
</dbReference>
<feature type="transmembrane region" description="Helical" evidence="11">
    <location>
        <begin position="200"/>
        <end position="223"/>
    </location>
</feature>
<keyword evidence="4" id="KW-0479">Metal-binding</keyword>
<feature type="transmembrane region" description="Helical" evidence="11">
    <location>
        <begin position="229"/>
        <end position="249"/>
    </location>
</feature>
<keyword evidence="7" id="KW-0460">Magnesium</keyword>
<evidence type="ECO:0000256" key="1">
    <source>
        <dbReference type="ARBA" id="ARBA00004141"/>
    </source>
</evidence>
<feature type="transmembrane region" description="Helical" evidence="11">
    <location>
        <begin position="875"/>
        <end position="894"/>
    </location>
</feature>
<dbReference type="InterPro" id="IPR023299">
    <property type="entry name" value="ATPase_P-typ_cyto_dom_N"/>
</dbReference>
<dbReference type="GO" id="GO:0016887">
    <property type="term" value="F:ATP hydrolysis activity"/>
    <property type="evidence" value="ECO:0007669"/>
    <property type="project" value="InterPro"/>
</dbReference>
<feature type="transmembrane region" description="Helical" evidence="11">
    <location>
        <begin position="430"/>
        <end position="457"/>
    </location>
</feature>
<dbReference type="GO" id="GO:0046872">
    <property type="term" value="F:metal ion binding"/>
    <property type="evidence" value="ECO:0007669"/>
    <property type="project" value="UniProtKB-KW"/>
</dbReference>
<dbReference type="GO" id="GO:0061909">
    <property type="term" value="P:autophagosome-lysosome fusion"/>
    <property type="evidence" value="ECO:0007669"/>
    <property type="project" value="TreeGrafter"/>
</dbReference>
<evidence type="ECO:0000313" key="15">
    <source>
        <dbReference type="Proteomes" id="UP000472266"/>
    </source>
</evidence>
<dbReference type="InterPro" id="IPR059000">
    <property type="entry name" value="ATPase_P-type_domA"/>
</dbReference>
<dbReference type="InterPro" id="IPR023214">
    <property type="entry name" value="HAD_sf"/>
</dbReference>
<feature type="domain" description="P-type ATPase A" evidence="12">
    <location>
        <begin position="269"/>
        <end position="383"/>
    </location>
</feature>
<keyword evidence="8" id="KW-1278">Translocase</keyword>
<evidence type="ECO:0000256" key="8">
    <source>
        <dbReference type="ARBA" id="ARBA00022967"/>
    </source>
</evidence>
<organism evidence="14 15">
    <name type="scientific">Strigops habroptila</name>
    <name type="common">Kakapo</name>
    <dbReference type="NCBI Taxonomy" id="2489341"/>
    <lineage>
        <taxon>Eukaryota</taxon>
        <taxon>Metazoa</taxon>
        <taxon>Chordata</taxon>
        <taxon>Craniata</taxon>
        <taxon>Vertebrata</taxon>
        <taxon>Euteleostomi</taxon>
        <taxon>Archelosauria</taxon>
        <taxon>Archosauria</taxon>
        <taxon>Dinosauria</taxon>
        <taxon>Saurischia</taxon>
        <taxon>Theropoda</taxon>
        <taxon>Coelurosauria</taxon>
        <taxon>Aves</taxon>
        <taxon>Neognathae</taxon>
        <taxon>Neoaves</taxon>
        <taxon>Telluraves</taxon>
        <taxon>Australaves</taxon>
        <taxon>Psittaciformes</taxon>
        <taxon>Psittacidae</taxon>
        <taxon>Strigops</taxon>
    </lineage>
</organism>
<comment type="similarity">
    <text evidence="2">Belongs to the cation transport ATPase (P-type) (TC 3.A.3) family. Type V subfamily.</text>
</comment>
<dbReference type="FunFam" id="1.20.1110.10:FF:000023">
    <property type="entry name" value="Cation-transporting ATPase"/>
    <property type="match status" value="1"/>
</dbReference>
<dbReference type="FunFam" id="2.70.150.10:FF:000060">
    <property type="entry name" value="Cation-transporting ATPase"/>
    <property type="match status" value="1"/>
</dbReference>
<evidence type="ECO:0000259" key="12">
    <source>
        <dbReference type="Pfam" id="PF00122"/>
    </source>
</evidence>
<dbReference type="SUPFAM" id="SSF81653">
    <property type="entry name" value="Calcium ATPase, transduction domain A"/>
    <property type="match status" value="1"/>
</dbReference>
<accession>A0A672UUZ1</accession>
<evidence type="ECO:0000256" key="11">
    <source>
        <dbReference type="SAM" id="Phobius"/>
    </source>
</evidence>
<dbReference type="GO" id="GO:0015662">
    <property type="term" value="F:P-type ion transporter activity"/>
    <property type="evidence" value="ECO:0007669"/>
    <property type="project" value="InterPro"/>
</dbReference>
<dbReference type="Gene3D" id="3.40.1110.10">
    <property type="entry name" value="Calcium-transporting ATPase, cytoplasmic domain N"/>
    <property type="match status" value="1"/>
</dbReference>
<feature type="transmembrane region" description="Helical" evidence="11">
    <location>
        <begin position="938"/>
        <end position="961"/>
    </location>
</feature>
<dbReference type="InterPro" id="IPR044492">
    <property type="entry name" value="P_typ_ATPase_HD_dom"/>
</dbReference>